<sequence length="337" mass="32657">MAGRVLLVCALCLLCCCGGYTESASHVLESRMDKTEAKLGDFFVYNAIHVKAMKLKGAQIVDVPLASVQAPESGSSGSPSGELGGGGSDGAAGGQGGRASPSVGPPTNQQGASVSSSPSQGAIERGTTRTPAGGASSGGQSNPSSHVGAEESRDVTAPVSQSQGRSASQPGGSHSVASQGTSEGKGGHGRQSGGDDEAEAGNQKEGKHNAPSETKEQGGTREAAHTPVVTVNTPAGGSNEESLPLSASDGVGAASGQAGRPTTGDSSDTQPPVPAVTSGAAFDGAAGAPTNGAKGTTRPPAANTITTGSDSSNAVSHCTSPLVLLLFVLGSAAMVAA</sequence>
<evidence type="ECO:0000256" key="2">
    <source>
        <dbReference type="SAM" id="SignalP"/>
    </source>
</evidence>
<keyword evidence="4" id="KW-1185">Reference proteome</keyword>
<organism evidence="3 4">
    <name type="scientific">Trypanosoma rangeli</name>
    <dbReference type="NCBI Taxonomy" id="5698"/>
    <lineage>
        <taxon>Eukaryota</taxon>
        <taxon>Discoba</taxon>
        <taxon>Euglenozoa</taxon>
        <taxon>Kinetoplastea</taxon>
        <taxon>Metakinetoplastina</taxon>
        <taxon>Trypanosomatida</taxon>
        <taxon>Trypanosomatidae</taxon>
        <taxon>Trypanosoma</taxon>
        <taxon>Herpetosoma</taxon>
    </lineage>
</organism>
<name>A0A422MR64_TRYRA</name>
<dbReference type="EMBL" id="MKGL01000815">
    <property type="protein sequence ID" value="RNE95681.1"/>
    <property type="molecule type" value="Genomic_DNA"/>
</dbReference>
<evidence type="ECO:0000313" key="3">
    <source>
        <dbReference type="EMBL" id="RNE95681.1"/>
    </source>
</evidence>
<accession>A0A422MR64</accession>
<dbReference type="GeneID" id="40334079"/>
<feature type="compositionally biased region" description="Polar residues" evidence="1">
    <location>
        <begin position="229"/>
        <end position="241"/>
    </location>
</feature>
<feature type="chain" id="PRO_5019318803" description="Mucin-associated surface protein (MASP)" evidence="2">
    <location>
        <begin position="24"/>
        <end position="337"/>
    </location>
</feature>
<protein>
    <recommendedName>
        <fullName evidence="5">Mucin-associated surface protein (MASP)</fullName>
    </recommendedName>
</protein>
<dbReference type="AlphaFoldDB" id="A0A422MR64"/>
<dbReference type="OMA" id="NAVSHCT"/>
<keyword evidence="2" id="KW-0732">Signal</keyword>
<feature type="compositionally biased region" description="Gly residues" evidence="1">
    <location>
        <begin position="82"/>
        <end position="97"/>
    </location>
</feature>
<dbReference type="Proteomes" id="UP000283634">
    <property type="component" value="Unassembled WGS sequence"/>
</dbReference>
<feature type="compositionally biased region" description="Polar residues" evidence="1">
    <location>
        <begin position="158"/>
        <end position="182"/>
    </location>
</feature>
<proteinExistence type="predicted"/>
<evidence type="ECO:0008006" key="5">
    <source>
        <dbReference type="Google" id="ProtNLM"/>
    </source>
</evidence>
<gene>
    <name evidence="3" type="ORF">TraAM80_10146</name>
</gene>
<feature type="region of interest" description="Disordered" evidence="1">
    <location>
        <begin position="69"/>
        <end position="314"/>
    </location>
</feature>
<dbReference type="RefSeq" id="XP_029233361.1">
    <property type="nucleotide sequence ID" value="XM_029386790.1"/>
</dbReference>
<feature type="signal peptide" evidence="2">
    <location>
        <begin position="1"/>
        <end position="23"/>
    </location>
</feature>
<comment type="caution">
    <text evidence="3">The sequence shown here is derived from an EMBL/GenBank/DDBJ whole genome shotgun (WGS) entry which is preliminary data.</text>
</comment>
<feature type="compositionally biased region" description="Low complexity" evidence="1">
    <location>
        <begin position="70"/>
        <end position="81"/>
    </location>
</feature>
<evidence type="ECO:0000313" key="4">
    <source>
        <dbReference type="Proteomes" id="UP000283634"/>
    </source>
</evidence>
<feature type="compositionally biased region" description="Polar residues" evidence="1">
    <location>
        <begin position="303"/>
        <end position="314"/>
    </location>
</feature>
<reference evidence="3 4" key="1">
    <citation type="journal article" date="2018" name="BMC Genomics">
        <title>Genomic comparison of Trypanosoma conorhini and Trypanosoma rangeli to Trypanosoma cruzi strains of high and low virulence.</title>
        <authorList>
            <person name="Bradwell K.R."/>
            <person name="Koparde V.N."/>
            <person name="Matveyev A.V."/>
            <person name="Serrano M.G."/>
            <person name="Alves J.M."/>
            <person name="Parikh H."/>
            <person name="Huang B."/>
            <person name="Lee V."/>
            <person name="Espinosa-Alvarez O."/>
            <person name="Ortiz P.A."/>
            <person name="Costa-Martins A.G."/>
            <person name="Teixeira M.M."/>
            <person name="Buck G.A."/>
        </authorList>
    </citation>
    <scope>NUCLEOTIDE SEQUENCE [LARGE SCALE GENOMIC DNA]</scope>
    <source>
        <strain evidence="3 4">AM80</strain>
    </source>
</reference>
<feature type="compositionally biased region" description="Basic and acidic residues" evidence="1">
    <location>
        <begin position="202"/>
        <end position="224"/>
    </location>
</feature>
<evidence type="ECO:0000256" key="1">
    <source>
        <dbReference type="SAM" id="MobiDB-lite"/>
    </source>
</evidence>
<feature type="compositionally biased region" description="Polar residues" evidence="1">
    <location>
        <begin position="105"/>
        <end position="120"/>
    </location>
</feature>